<evidence type="ECO:0000313" key="1">
    <source>
        <dbReference type="EMBL" id="MBB4045914.1"/>
    </source>
</evidence>
<dbReference type="Proteomes" id="UP000560658">
    <property type="component" value="Unassembled WGS sequence"/>
</dbReference>
<dbReference type="AlphaFoldDB" id="A0A840D8Y6"/>
<organism evidence="1 2">
    <name type="scientific">Bacteroides reticulotermitis</name>
    <dbReference type="NCBI Taxonomy" id="1133319"/>
    <lineage>
        <taxon>Bacteria</taxon>
        <taxon>Pseudomonadati</taxon>
        <taxon>Bacteroidota</taxon>
        <taxon>Bacteroidia</taxon>
        <taxon>Bacteroidales</taxon>
        <taxon>Bacteroidaceae</taxon>
        <taxon>Bacteroides</taxon>
    </lineage>
</organism>
<keyword evidence="2" id="KW-1185">Reference proteome</keyword>
<sequence length="93" mass="10809">MKTNLLSDLTDTFSLGAEFRLSGYLTMDLSANYNSWTFSDNRKFKRVTVNTCLPSFATDSNGTRRLSNICWNLSGSIRIRLSVCIWIRRCWNW</sequence>
<name>A0A840D8Y6_9BACE</name>
<accession>A0A840D8Y6</accession>
<evidence type="ECO:0008006" key="3">
    <source>
        <dbReference type="Google" id="ProtNLM"/>
    </source>
</evidence>
<protein>
    <recommendedName>
        <fullName evidence="3">Outer membrane protein beta-barrel domain-containing protein</fullName>
    </recommendedName>
</protein>
<dbReference type="Pfam" id="PF12099">
    <property type="entry name" value="DUF3575"/>
    <property type="match status" value="1"/>
</dbReference>
<dbReference type="EMBL" id="JACIER010000020">
    <property type="protein sequence ID" value="MBB4045914.1"/>
    <property type="molecule type" value="Genomic_DNA"/>
</dbReference>
<gene>
    <name evidence="1" type="ORF">GGR06_003739</name>
</gene>
<proteinExistence type="predicted"/>
<evidence type="ECO:0000313" key="2">
    <source>
        <dbReference type="Proteomes" id="UP000560658"/>
    </source>
</evidence>
<dbReference type="RefSeq" id="WP_317168578.1">
    <property type="nucleotide sequence ID" value="NZ_JACIER010000020.1"/>
</dbReference>
<dbReference type="InterPro" id="IPR021958">
    <property type="entry name" value="DUF3575"/>
</dbReference>
<reference evidence="1" key="1">
    <citation type="submission" date="2020-08" db="EMBL/GenBank/DDBJ databases">
        <title>Genomic Encyclopedia of Type Strains, Phase IV (KMG-IV): sequencing the most valuable type-strain genomes for metagenomic binning, comparative biology and taxonomic classification.</title>
        <authorList>
            <person name="Goeker M."/>
        </authorList>
    </citation>
    <scope>NUCLEOTIDE SEQUENCE [LARGE SCALE GENOMIC DNA]</scope>
    <source>
        <strain evidence="1">DSM 105720</strain>
    </source>
</reference>
<comment type="caution">
    <text evidence="1">The sequence shown here is derived from an EMBL/GenBank/DDBJ whole genome shotgun (WGS) entry which is preliminary data.</text>
</comment>